<name>A0ABS8SEA6_DATST</name>
<evidence type="ECO:0000313" key="1">
    <source>
        <dbReference type="EMBL" id="MCD7457097.1"/>
    </source>
</evidence>
<evidence type="ECO:0000313" key="2">
    <source>
        <dbReference type="Proteomes" id="UP000823775"/>
    </source>
</evidence>
<sequence>MLAAADDYVMTKDLISMGRIFAVALTLLLVNLQFLQPPIAFAATTGKLVTVLSIDGGGIENIIPGTLLAFLESKASQEIDGPNPKVLPIYMDNGPKIFPESSRSSFLKRLTNLFGG</sequence>
<reference evidence="1 2" key="1">
    <citation type="journal article" date="2021" name="BMC Genomics">
        <title>Datura genome reveals duplications of psychoactive alkaloid biosynthetic genes and high mutation rate following tissue culture.</title>
        <authorList>
            <person name="Rajewski A."/>
            <person name="Carter-House D."/>
            <person name="Stajich J."/>
            <person name="Litt A."/>
        </authorList>
    </citation>
    <scope>NUCLEOTIDE SEQUENCE [LARGE SCALE GENOMIC DNA]</scope>
    <source>
        <strain evidence="1">AR-01</strain>
    </source>
</reference>
<keyword evidence="2" id="KW-1185">Reference proteome</keyword>
<dbReference type="PANTHER" id="PTHR32176">
    <property type="entry name" value="XYLOSE ISOMERASE"/>
    <property type="match status" value="1"/>
</dbReference>
<organism evidence="1 2">
    <name type="scientific">Datura stramonium</name>
    <name type="common">Jimsonweed</name>
    <name type="synonym">Common thornapple</name>
    <dbReference type="NCBI Taxonomy" id="4076"/>
    <lineage>
        <taxon>Eukaryota</taxon>
        <taxon>Viridiplantae</taxon>
        <taxon>Streptophyta</taxon>
        <taxon>Embryophyta</taxon>
        <taxon>Tracheophyta</taxon>
        <taxon>Spermatophyta</taxon>
        <taxon>Magnoliopsida</taxon>
        <taxon>eudicotyledons</taxon>
        <taxon>Gunneridae</taxon>
        <taxon>Pentapetalae</taxon>
        <taxon>asterids</taxon>
        <taxon>lamiids</taxon>
        <taxon>Solanales</taxon>
        <taxon>Solanaceae</taxon>
        <taxon>Solanoideae</taxon>
        <taxon>Datureae</taxon>
        <taxon>Datura</taxon>
    </lineage>
</organism>
<comment type="caution">
    <text evidence="1">The sequence shown here is derived from an EMBL/GenBank/DDBJ whole genome shotgun (WGS) entry which is preliminary data.</text>
</comment>
<accession>A0ABS8SEA6</accession>
<dbReference type="PANTHER" id="PTHR32176:SF99">
    <property type="entry name" value="PATATIN"/>
    <property type="match status" value="1"/>
</dbReference>
<dbReference type="Proteomes" id="UP000823775">
    <property type="component" value="Unassembled WGS sequence"/>
</dbReference>
<proteinExistence type="predicted"/>
<dbReference type="EMBL" id="JACEIK010000438">
    <property type="protein sequence ID" value="MCD7457097.1"/>
    <property type="molecule type" value="Genomic_DNA"/>
</dbReference>
<protein>
    <submittedName>
        <fullName evidence="1">Uncharacterized protein</fullName>
    </submittedName>
</protein>
<gene>
    <name evidence="1" type="ORF">HAX54_034084</name>
</gene>